<accession>A0A7W5BWF0</accession>
<evidence type="ECO:0000313" key="1">
    <source>
        <dbReference type="EMBL" id="MBB3139363.1"/>
    </source>
</evidence>
<protein>
    <submittedName>
        <fullName evidence="1">Uncharacterized protein</fullName>
    </submittedName>
</protein>
<dbReference type="Proteomes" id="UP000525987">
    <property type="component" value="Unassembled WGS sequence"/>
</dbReference>
<keyword evidence="2" id="KW-1185">Reference proteome</keyword>
<dbReference type="RefSeq" id="WP_183385779.1">
    <property type="nucleotide sequence ID" value="NZ_JACHXM010000001.1"/>
</dbReference>
<gene>
    <name evidence="1" type="ORF">FHR96_000209</name>
</gene>
<comment type="caution">
    <text evidence="1">The sequence shown here is derived from an EMBL/GenBank/DDBJ whole genome shotgun (WGS) entry which is preliminary data.</text>
</comment>
<dbReference type="AlphaFoldDB" id="A0A7W5BWF0"/>
<proteinExistence type="predicted"/>
<sequence>MGRNVHDSHFRHRYLSHDALTHQLKEWVQAYLALAHLQLPKDQIAVKGWQHQYD</sequence>
<evidence type="ECO:0000313" key="2">
    <source>
        <dbReference type="Proteomes" id="UP000525987"/>
    </source>
</evidence>
<organism evidence="1 2">
    <name type="scientific">Halomonas organivorans</name>
    <dbReference type="NCBI Taxonomy" id="257772"/>
    <lineage>
        <taxon>Bacteria</taxon>
        <taxon>Pseudomonadati</taxon>
        <taxon>Pseudomonadota</taxon>
        <taxon>Gammaproteobacteria</taxon>
        <taxon>Oceanospirillales</taxon>
        <taxon>Halomonadaceae</taxon>
        <taxon>Halomonas</taxon>
    </lineage>
</organism>
<name>A0A7W5BWF0_9GAMM</name>
<reference evidence="1 2" key="1">
    <citation type="submission" date="2020-08" db="EMBL/GenBank/DDBJ databases">
        <title>Genomic Encyclopedia of Type Strains, Phase III (KMG-III): the genomes of soil and plant-associated and newly described type strains.</title>
        <authorList>
            <person name="Whitman W."/>
        </authorList>
    </citation>
    <scope>NUCLEOTIDE SEQUENCE [LARGE SCALE GENOMIC DNA]</scope>
    <source>
        <strain evidence="1 2">CECT 5995</strain>
    </source>
</reference>
<dbReference type="EMBL" id="JACHXM010000001">
    <property type="protein sequence ID" value="MBB3139363.1"/>
    <property type="molecule type" value="Genomic_DNA"/>
</dbReference>